<dbReference type="Proteomes" id="UP000521199">
    <property type="component" value="Unassembled WGS sequence"/>
</dbReference>
<dbReference type="Pfam" id="PF03099">
    <property type="entry name" value="BPL_LplA_LipB"/>
    <property type="match status" value="1"/>
</dbReference>
<dbReference type="SUPFAM" id="SSF55681">
    <property type="entry name" value="Class II aaRS and biotin synthetases"/>
    <property type="match status" value="1"/>
</dbReference>
<dbReference type="InterPro" id="IPR004408">
    <property type="entry name" value="Biotin_CoA_COase_ligase"/>
</dbReference>
<proteinExistence type="predicted"/>
<evidence type="ECO:0000256" key="4">
    <source>
        <dbReference type="ARBA" id="ARBA00023267"/>
    </source>
</evidence>
<keyword evidence="1 8" id="KW-0436">Ligase</keyword>
<evidence type="ECO:0000256" key="6">
    <source>
        <dbReference type="ARBA" id="ARBA00047846"/>
    </source>
</evidence>
<name>A0A7W8D857_9GAMM</name>
<dbReference type="Gene3D" id="2.30.30.100">
    <property type="match status" value="1"/>
</dbReference>
<dbReference type="RefSeq" id="WP_183962247.1">
    <property type="nucleotide sequence ID" value="NZ_JACHHP010000007.1"/>
</dbReference>
<keyword evidence="3" id="KW-0067">ATP-binding</keyword>
<dbReference type="PROSITE" id="PS51733">
    <property type="entry name" value="BPL_LPL_CATALYTIC"/>
    <property type="match status" value="1"/>
</dbReference>
<keyword evidence="2" id="KW-0547">Nucleotide-binding</keyword>
<sequence length="267" mass="27978">MTAAARFDADAVRAALAPAVRARLGVLDVLDRVDSTQAELLRRGRAQQDASVLLADAQTAGRGRRGRAWVSPPDSNLYLSMFRRVSGGVRAQAGLSLALGIAAAEAVRARGPTSGDAAAVRVKWPNDLVADGRKLGGLLVETTGEGDGVVAGLGLNLRMPDSARHDIDQAWIDLAGLGIDVSRAALAAAVIEAWFDAFDQFARDGLAAFRARWERLDALRDAPVRIVGAHGERQGIARGIADSGALQVEIGGAVETVFSGDVSLRRA</sequence>
<evidence type="ECO:0000313" key="8">
    <source>
        <dbReference type="EMBL" id="MBB5209699.1"/>
    </source>
</evidence>
<evidence type="ECO:0000256" key="3">
    <source>
        <dbReference type="ARBA" id="ARBA00022840"/>
    </source>
</evidence>
<comment type="caution">
    <text evidence="8">The sequence shown here is derived from an EMBL/GenBank/DDBJ whole genome shotgun (WGS) entry which is preliminary data.</text>
</comment>
<dbReference type="InterPro" id="IPR045864">
    <property type="entry name" value="aa-tRNA-synth_II/BPL/LPL"/>
</dbReference>
<dbReference type="PANTHER" id="PTHR12835:SF5">
    <property type="entry name" value="BIOTIN--PROTEIN LIGASE"/>
    <property type="match status" value="1"/>
</dbReference>
<dbReference type="AlphaFoldDB" id="A0A7W8D857"/>
<dbReference type="GO" id="GO:0005737">
    <property type="term" value="C:cytoplasm"/>
    <property type="evidence" value="ECO:0007669"/>
    <property type="project" value="TreeGrafter"/>
</dbReference>
<evidence type="ECO:0000256" key="5">
    <source>
        <dbReference type="ARBA" id="ARBA00024227"/>
    </source>
</evidence>
<dbReference type="NCBIfam" id="TIGR00121">
    <property type="entry name" value="birA_ligase"/>
    <property type="match status" value="1"/>
</dbReference>
<dbReference type="Pfam" id="PF02237">
    <property type="entry name" value="BPL_C"/>
    <property type="match status" value="1"/>
</dbReference>
<keyword evidence="4" id="KW-0092">Biotin</keyword>
<evidence type="ECO:0000313" key="9">
    <source>
        <dbReference type="Proteomes" id="UP000521199"/>
    </source>
</evidence>
<dbReference type="Gene3D" id="3.30.930.10">
    <property type="entry name" value="Bira Bifunctional Protein, Domain 2"/>
    <property type="match status" value="1"/>
</dbReference>
<dbReference type="CDD" id="cd16442">
    <property type="entry name" value="BPL"/>
    <property type="match status" value="1"/>
</dbReference>
<dbReference type="InterPro" id="IPR003142">
    <property type="entry name" value="BPL_C"/>
</dbReference>
<dbReference type="GO" id="GO:0005524">
    <property type="term" value="F:ATP binding"/>
    <property type="evidence" value="ECO:0007669"/>
    <property type="project" value="UniProtKB-KW"/>
</dbReference>
<comment type="catalytic activity">
    <reaction evidence="6">
        <text>biotin + L-lysyl-[protein] + ATP = N(6)-biotinyl-L-lysyl-[protein] + AMP + diphosphate + H(+)</text>
        <dbReference type="Rhea" id="RHEA:11756"/>
        <dbReference type="Rhea" id="RHEA-COMP:9752"/>
        <dbReference type="Rhea" id="RHEA-COMP:10505"/>
        <dbReference type="ChEBI" id="CHEBI:15378"/>
        <dbReference type="ChEBI" id="CHEBI:29969"/>
        <dbReference type="ChEBI" id="CHEBI:30616"/>
        <dbReference type="ChEBI" id="CHEBI:33019"/>
        <dbReference type="ChEBI" id="CHEBI:57586"/>
        <dbReference type="ChEBI" id="CHEBI:83144"/>
        <dbReference type="ChEBI" id="CHEBI:456215"/>
        <dbReference type="EC" id="6.3.4.15"/>
    </reaction>
</comment>
<dbReference type="EMBL" id="JACHHP010000007">
    <property type="protein sequence ID" value="MBB5209699.1"/>
    <property type="molecule type" value="Genomic_DNA"/>
</dbReference>
<dbReference type="GO" id="GO:0004077">
    <property type="term" value="F:biotin--[biotin carboxyl-carrier protein] ligase activity"/>
    <property type="evidence" value="ECO:0007669"/>
    <property type="project" value="UniProtKB-EC"/>
</dbReference>
<evidence type="ECO:0000256" key="2">
    <source>
        <dbReference type="ARBA" id="ARBA00022741"/>
    </source>
</evidence>
<accession>A0A7W8D857</accession>
<evidence type="ECO:0000259" key="7">
    <source>
        <dbReference type="PROSITE" id="PS51733"/>
    </source>
</evidence>
<dbReference type="EC" id="6.3.4.15" evidence="5"/>
<organism evidence="8 9">
    <name type="scientific">Chiayiivirga flava</name>
    <dbReference type="NCBI Taxonomy" id="659595"/>
    <lineage>
        <taxon>Bacteria</taxon>
        <taxon>Pseudomonadati</taxon>
        <taxon>Pseudomonadota</taxon>
        <taxon>Gammaproteobacteria</taxon>
        <taxon>Lysobacterales</taxon>
        <taxon>Lysobacteraceae</taxon>
        <taxon>Chiayiivirga</taxon>
    </lineage>
</organism>
<gene>
    <name evidence="8" type="ORF">HNQ52_003271</name>
</gene>
<protein>
    <recommendedName>
        <fullName evidence="5">biotin--[biotin carboxyl-carrier protein] ligase</fullName>
        <ecNumber evidence="5">6.3.4.15</ecNumber>
    </recommendedName>
</protein>
<evidence type="ECO:0000256" key="1">
    <source>
        <dbReference type="ARBA" id="ARBA00022598"/>
    </source>
</evidence>
<dbReference type="SUPFAM" id="SSF50037">
    <property type="entry name" value="C-terminal domain of transcriptional repressors"/>
    <property type="match status" value="1"/>
</dbReference>
<reference evidence="8 9" key="1">
    <citation type="submission" date="2020-08" db="EMBL/GenBank/DDBJ databases">
        <title>Genomic Encyclopedia of Type Strains, Phase IV (KMG-IV): sequencing the most valuable type-strain genomes for metagenomic binning, comparative biology and taxonomic classification.</title>
        <authorList>
            <person name="Goeker M."/>
        </authorList>
    </citation>
    <scope>NUCLEOTIDE SEQUENCE [LARGE SCALE GENOMIC DNA]</scope>
    <source>
        <strain evidence="8 9">DSM 24163</strain>
    </source>
</reference>
<dbReference type="InterPro" id="IPR004143">
    <property type="entry name" value="BPL_LPL_catalytic"/>
</dbReference>
<feature type="domain" description="BPL/LPL catalytic" evidence="7">
    <location>
        <begin position="24"/>
        <end position="202"/>
    </location>
</feature>
<keyword evidence="9" id="KW-1185">Reference proteome</keyword>
<dbReference type="PANTHER" id="PTHR12835">
    <property type="entry name" value="BIOTIN PROTEIN LIGASE"/>
    <property type="match status" value="1"/>
</dbReference>
<dbReference type="InterPro" id="IPR008988">
    <property type="entry name" value="Transcriptional_repressor_C"/>
</dbReference>